<evidence type="ECO:0000313" key="3">
    <source>
        <dbReference type="Proteomes" id="UP000604391"/>
    </source>
</evidence>
<dbReference type="Proteomes" id="UP000604391">
    <property type="component" value="Unassembled WGS sequence"/>
</dbReference>
<keyword evidence="1" id="KW-0472">Membrane</keyword>
<accession>A0A832XFV8</accession>
<sequence>MTEKEIINYVKEQLAAGHSPDEVRKALDETGWKSIEVEAAISKALPKKVRPQTAETNEDVKKAKTNRIVFISGIVLGVILLIVLVTLVAKSGVWKGVELQECGSDEACLKSALMSCSPATGLTSKGAGDSMAVSYTEVKGMKGDKCKVFVRIEDAGSVLGITVKGRSMDCEIPTSLLKETGTISVSNVDKIKDYCEGTLVEFAEQVVNTVQPQ</sequence>
<reference evidence="2 3" key="1">
    <citation type="journal article" name="Nat. Commun.">
        <title>Undinarchaeota illuminate DPANN phylogeny and the impact of gene transfer on archaeal evolution.</title>
        <authorList>
            <person name="Dombrowski N."/>
            <person name="Williams T.A."/>
            <person name="Sun J."/>
            <person name="Woodcroft B.J."/>
            <person name="Lee J.H."/>
            <person name="Minh B.Q."/>
            <person name="Rinke C."/>
            <person name="Spang A."/>
        </authorList>
    </citation>
    <scope>NUCLEOTIDE SEQUENCE [LARGE SCALE GENOMIC DNA]</scope>
    <source>
        <strain evidence="2">MAG_bin17</strain>
    </source>
</reference>
<proteinExistence type="predicted"/>
<keyword evidence="3" id="KW-1185">Reference proteome</keyword>
<evidence type="ECO:0000256" key="1">
    <source>
        <dbReference type="SAM" id="Phobius"/>
    </source>
</evidence>
<organism evidence="2 3">
    <name type="scientific">Candidatus Undinarchaeum marinum</name>
    <dbReference type="NCBI Taxonomy" id="2756141"/>
    <lineage>
        <taxon>Archaea</taxon>
        <taxon>Candidatus Undinarchaeota</taxon>
        <taxon>Candidatus Undinarchaeia</taxon>
        <taxon>Candidatus Undinarchaeales</taxon>
        <taxon>Candidatus Undinarchaeaceae</taxon>
        <taxon>Candidatus Undinarchaeum</taxon>
    </lineage>
</organism>
<comment type="caution">
    <text evidence="2">The sequence shown here is derived from an EMBL/GenBank/DDBJ whole genome shotgun (WGS) entry which is preliminary data.</text>
</comment>
<keyword evidence="1" id="KW-1133">Transmembrane helix</keyword>
<dbReference type="AlphaFoldDB" id="A0A832XFV8"/>
<name>A0A832XFV8_9ARCH</name>
<gene>
    <name evidence="2" type="ORF">H1011_01810</name>
</gene>
<dbReference type="EMBL" id="DVAD01000011">
    <property type="protein sequence ID" value="HIJ99543.1"/>
    <property type="molecule type" value="Genomic_DNA"/>
</dbReference>
<protein>
    <submittedName>
        <fullName evidence="2">Uncharacterized protein</fullName>
    </submittedName>
</protein>
<evidence type="ECO:0000313" key="2">
    <source>
        <dbReference type="EMBL" id="HIJ99543.1"/>
    </source>
</evidence>
<feature type="transmembrane region" description="Helical" evidence="1">
    <location>
        <begin position="68"/>
        <end position="89"/>
    </location>
</feature>
<keyword evidence="1" id="KW-0812">Transmembrane</keyword>